<evidence type="ECO:0000313" key="7">
    <source>
        <dbReference type="EMBL" id="RAV21252.1"/>
    </source>
</evidence>
<dbReference type="InterPro" id="IPR000160">
    <property type="entry name" value="GGDEF_dom"/>
</dbReference>
<evidence type="ECO:0008006" key="9">
    <source>
        <dbReference type="Google" id="ProtNLM"/>
    </source>
</evidence>
<evidence type="ECO:0000256" key="1">
    <source>
        <dbReference type="ARBA" id="ARBA00023015"/>
    </source>
</evidence>
<dbReference type="Gene3D" id="1.10.10.60">
    <property type="entry name" value="Homeodomain-like"/>
    <property type="match status" value="2"/>
</dbReference>
<dbReference type="PANTHER" id="PTHR43280">
    <property type="entry name" value="ARAC-FAMILY TRANSCRIPTIONAL REGULATOR"/>
    <property type="match status" value="1"/>
</dbReference>
<dbReference type="SUPFAM" id="SSF46689">
    <property type="entry name" value="Homeodomain-like"/>
    <property type="match status" value="1"/>
</dbReference>
<keyword evidence="2" id="KW-0238">DNA-binding</keyword>
<dbReference type="PANTHER" id="PTHR43280:SF28">
    <property type="entry name" value="HTH-TYPE TRANSCRIPTIONAL ACTIVATOR RHAS"/>
    <property type="match status" value="1"/>
</dbReference>
<evidence type="ECO:0000259" key="5">
    <source>
        <dbReference type="PROSITE" id="PS01124"/>
    </source>
</evidence>
<keyword evidence="1" id="KW-0805">Transcription regulation</keyword>
<dbReference type="Pfam" id="PF12833">
    <property type="entry name" value="HTH_18"/>
    <property type="match status" value="1"/>
</dbReference>
<comment type="caution">
    <text evidence="7">The sequence shown here is derived from an EMBL/GenBank/DDBJ whole genome shotgun (WGS) entry which is preliminary data.</text>
</comment>
<sequence>MIEKIFTFRRTRKFYFKVIGYTLFLSLLPVLIISIYLYHNVKASLRTELLNANSNYLSQTANALEIIINQISNNFRQFTLDSTMREWERFPRGSYYEGLNKDISDLDLPILARYINSKAKVRWNLDNMKFSNDFIHSVFLIDRAKDVTLTSFGTELSEDEANAQEWIEIPDDATEFPYFMEARFINKPGADAEQILPVIYKSPNINSYMVVNLNADLIYARIVKSLERRENETFFALSKNNAVLLHDGREEMYRKIRAELDGRMLDDLPADQDVIEYNDKRMLVTYETSQLLGWTFVRAVDLDGLYSSIFHIKGLIFLSSFMLIVATGLLAFMASQSIYGPVFRLLAYMKSVDYTDHSQVQPNTQSYDEFKTIENRFTRSIEDRANLQHRLRESLPAYKEKFLTTLIKNNRYSREEMSERILMLGLRFELKDMVLLNVLFDDRGRKELDFSSRNLINLQIVDILERVLFKSHSGFIVEMSEDLFTVVLNSKQSDMMDVYDLAENMKSEVRRTLDLYCTIGIGRHCSDVYQLHKAYDEAEEAIGHRGNGGNGEVIYIDDVRLESLPVFVYPKEKETKLNQFVKNGETGQAKLVFAEFVKEVKEQQDRVQYQQLLQAFVQLWVRLLETASNMRLDLPKELGVKNTLFTVLLQKKDVEEMISWSEDMIGVMSVHIDGAFREKKNNYIQEVMKLGDNCSGKELSLANAADHLQLNPAYLSRIFKDKTGMNFLEYLTQVRIEKSKKLLHETNWKIKEIGEVSGYSNVNYFIRVFKEVTGTTPREYRKLYSTGELPANSGASHR</sequence>
<dbReference type="InterPro" id="IPR018062">
    <property type="entry name" value="HTH_AraC-typ_CS"/>
</dbReference>
<dbReference type="GO" id="GO:0043565">
    <property type="term" value="F:sequence-specific DNA binding"/>
    <property type="evidence" value="ECO:0007669"/>
    <property type="project" value="InterPro"/>
</dbReference>
<dbReference type="PROSITE" id="PS50887">
    <property type="entry name" value="GGDEF"/>
    <property type="match status" value="1"/>
</dbReference>
<reference evidence="7 8" key="1">
    <citation type="journal article" date="2009" name="Int. J. Syst. Evol. Microbiol.">
        <title>Paenibacillus contaminans sp. nov., isolated from a contaminated laboratory plate.</title>
        <authorList>
            <person name="Chou J.H."/>
            <person name="Lee J.H."/>
            <person name="Lin M.C."/>
            <person name="Chang P.S."/>
            <person name="Arun A.B."/>
            <person name="Young C.C."/>
            <person name="Chen W.M."/>
        </authorList>
    </citation>
    <scope>NUCLEOTIDE SEQUENCE [LARGE SCALE GENOMIC DNA]</scope>
    <source>
        <strain evidence="7 8">CKOBP-6</strain>
    </source>
</reference>
<dbReference type="SMART" id="SM00342">
    <property type="entry name" value="HTH_ARAC"/>
    <property type="match status" value="1"/>
</dbReference>
<keyword evidence="8" id="KW-1185">Reference proteome</keyword>
<keyword evidence="4" id="KW-0812">Transmembrane</keyword>
<keyword evidence="4" id="KW-1133">Transmembrane helix</keyword>
<feature type="transmembrane region" description="Helical" evidence="4">
    <location>
        <begin position="18"/>
        <end position="38"/>
    </location>
</feature>
<dbReference type="OrthoDB" id="9794370at2"/>
<dbReference type="GO" id="GO:0003700">
    <property type="term" value="F:DNA-binding transcription factor activity"/>
    <property type="evidence" value="ECO:0007669"/>
    <property type="project" value="InterPro"/>
</dbReference>
<evidence type="ECO:0000256" key="4">
    <source>
        <dbReference type="SAM" id="Phobius"/>
    </source>
</evidence>
<dbReference type="Pfam" id="PF17853">
    <property type="entry name" value="GGDEF_2"/>
    <property type="match status" value="1"/>
</dbReference>
<dbReference type="EMBL" id="QMFB01000005">
    <property type="protein sequence ID" value="RAV21252.1"/>
    <property type="molecule type" value="Genomic_DNA"/>
</dbReference>
<evidence type="ECO:0000313" key="8">
    <source>
        <dbReference type="Proteomes" id="UP000250369"/>
    </source>
</evidence>
<feature type="domain" description="HTH araC/xylS-type" evidence="5">
    <location>
        <begin position="678"/>
        <end position="783"/>
    </location>
</feature>
<name>A0A329MNQ8_9BACL</name>
<proteinExistence type="predicted"/>
<dbReference type="InterPro" id="IPR018060">
    <property type="entry name" value="HTH_AraC"/>
</dbReference>
<keyword evidence="4" id="KW-0472">Membrane</keyword>
<feature type="domain" description="GGDEF" evidence="6">
    <location>
        <begin position="431"/>
        <end position="558"/>
    </location>
</feature>
<evidence type="ECO:0000256" key="2">
    <source>
        <dbReference type="ARBA" id="ARBA00023125"/>
    </source>
</evidence>
<dbReference type="AlphaFoldDB" id="A0A329MNQ8"/>
<gene>
    <name evidence="7" type="ORF">DQG23_11360</name>
</gene>
<feature type="transmembrane region" description="Helical" evidence="4">
    <location>
        <begin position="315"/>
        <end position="334"/>
    </location>
</feature>
<dbReference type="InterPro" id="IPR009057">
    <property type="entry name" value="Homeodomain-like_sf"/>
</dbReference>
<dbReference type="InterPro" id="IPR020449">
    <property type="entry name" value="Tscrpt_reg_AraC-type_HTH"/>
</dbReference>
<keyword evidence="3" id="KW-0804">Transcription</keyword>
<organism evidence="7 8">
    <name type="scientific">Paenibacillus contaminans</name>
    <dbReference type="NCBI Taxonomy" id="450362"/>
    <lineage>
        <taxon>Bacteria</taxon>
        <taxon>Bacillati</taxon>
        <taxon>Bacillota</taxon>
        <taxon>Bacilli</taxon>
        <taxon>Bacillales</taxon>
        <taxon>Paenibacillaceae</taxon>
        <taxon>Paenibacillus</taxon>
    </lineage>
</organism>
<evidence type="ECO:0000259" key="6">
    <source>
        <dbReference type="PROSITE" id="PS50887"/>
    </source>
</evidence>
<accession>A0A329MNQ8</accession>
<dbReference type="Proteomes" id="UP000250369">
    <property type="component" value="Unassembled WGS sequence"/>
</dbReference>
<dbReference type="PROSITE" id="PS01124">
    <property type="entry name" value="HTH_ARAC_FAMILY_2"/>
    <property type="match status" value="1"/>
</dbReference>
<dbReference type="PRINTS" id="PR00032">
    <property type="entry name" value="HTHARAC"/>
</dbReference>
<dbReference type="PROSITE" id="PS00041">
    <property type="entry name" value="HTH_ARAC_FAMILY_1"/>
    <property type="match status" value="1"/>
</dbReference>
<protein>
    <recommendedName>
        <fullName evidence="9">HTH araC/xylS-type domain-containing protein</fullName>
    </recommendedName>
</protein>
<dbReference type="InterPro" id="IPR041522">
    <property type="entry name" value="CdaR_GGDEF"/>
</dbReference>
<evidence type="ECO:0000256" key="3">
    <source>
        <dbReference type="ARBA" id="ARBA00023163"/>
    </source>
</evidence>
<dbReference type="RefSeq" id="WP_113030955.1">
    <property type="nucleotide sequence ID" value="NZ_QMFB01000005.1"/>
</dbReference>